<keyword evidence="4" id="KW-1185">Reference proteome</keyword>
<feature type="domain" description="Response regulatory" evidence="2">
    <location>
        <begin position="13"/>
        <end position="131"/>
    </location>
</feature>
<evidence type="ECO:0000256" key="1">
    <source>
        <dbReference type="PROSITE-ProRule" id="PRU00169"/>
    </source>
</evidence>
<dbReference type="SMART" id="SM00448">
    <property type="entry name" value="REC"/>
    <property type="match status" value="1"/>
</dbReference>
<dbReference type="Pfam" id="PF00072">
    <property type="entry name" value="Response_reg"/>
    <property type="match status" value="1"/>
</dbReference>
<dbReference type="RefSeq" id="WP_136899964.1">
    <property type="nucleotide sequence ID" value="NZ_SUME01000001.1"/>
</dbReference>
<gene>
    <name evidence="3" type="ORF">FAZ15_03830</name>
</gene>
<organism evidence="3 4">
    <name type="scientific">Sphingobacterium olei</name>
    <dbReference type="NCBI Taxonomy" id="2571155"/>
    <lineage>
        <taxon>Bacteria</taxon>
        <taxon>Pseudomonadati</taxon>
        <taxon>Bacteroidota</taxon>
        <taxon>Sphingobacteriia</taxon>
        <taxon>Sphingobacteriales</taxon>
        <taxon>Sphingobacteriaceae</taxon>
        <taxon>Sphingobacterium</taxon>
    </lineage>
</organism>
<dbReference type="SUPFAM" id="SSF52172">
    <property type="entry name" value="CheY-like"/>
    <property type="match status" value="1"/>
</dbReference>
<dbReference type="PANTHER" id="PTHR43228:SF1">
    <property type="entry name" value="TWO-COMPONENT RESPONSE REGULATOR ARR22"/>
    <property type="match status" value="1"/>
</dbReference>
<dbReference type="InterPro" id="IPR001789">
    <property type="entry name" value="Sig_transdc_resp-reg_receiver"/>
</dbReference>
<name>A0A4U0P7T2_9SPHI</name>
<evidence type="ECO:0000313" key="3">
    <source>
        <dbReference type="EMBL" id="TJZ63420.1"/>
    </source>
</evidence>
<dbReference type="InterPro" id="IPR052048">
    <property type="entry name" value="ST_Response_Regulator"/>
</dbReference>
<dbReference type="EMBL" id="SUME01000001">
    <property type="protein sequence ID" value="TJZ63420.1"/>
    <property type="molecule type" value="Genomic_DNA"/>
</dbReference>
<accession>A0A4U0P7T2</accession>
<evidence type="ECO:0000259" key="2">
    <source>
        <dbReference type="PROSITE" id="PS50110"/>
    </source>
</evidence>
<reference evidence="3 4" key="1">
    <citation type="submission" date="2019-04" db="EMBL/GenBank/DDBJ databases">
        <title>Sphingobacterium olei sp. nov., isolated from oil-contaminated soil.</title>
        <authorList>
            <person name="Liu B."/>
        </authorList>
    </citation>
    <scope>NUCLEOTIDE SEQUENCE [LARGE SCALE GENOMIC DNA]</scope>
    <source>
        <strain evidence="3 4">HAL-9</strain>
    </source>
</reference>
<dbReference type="Gene3D" id="3.40.50.2300">
    <property type="match status" value="1"/>
</dbReference>
<dbReference type="InterPro" id="IPR011006">
    <property type="entry name" value="CheY-like_superfamily"/>
</dbReference>
<keyword evidence="1" id="KW-0597">Phosphoprotein</keyword>
<protein>
    <submittedName>
        <fullName evidence="3">Response regulator transcription factor</fullName>
    </submittedName>
</protein>
<dbReference type="Proteomes" id="UP000306808">
    <property type="component" value="Unassembled WGS sequence"/>
</dbReference>
<sequence>MSTLLMIECKRINVLFADDSEIHHLLFKALLESKHRFNLMHCVINGKHLVDYIFHSAVIPDVCVLDLHMPVLNGIAACRQIKRFFPNIVLLGFTSSSDDREKQEMVDAGAQRIFPKECLKELIDYLDKGSFN</sequence>
<dbReference type="GO" id="GO:0000160">
    <property type="term" value="P:phosphorelay signal transduction system"/>
    <property type="evidence" value="ECO:0007669"/>
    <property type="project" value="InterPro"/>
</dbReference>
<dbReference type="AlphaFoldDB" id="A0A4U0P7T2"/>
<comment type="caution">
    <text evidence="3">The sequence shown here is derived from an EMBL/GenBank/DDBJ whole genome shotgun (WGS) entry which is preliminary data.</text>
</comment>
<dbReference type="PROSITE" id="PS50110">
    <property type="entry name" value="RESPONSE_REGULATORY"/>
    <property type="match status" value="1"/>
</dbReference>
<feature type="modified residue" description="4-aspartylphosphate" evidence="1">
    <location>
        <position position="66"/>
    </location>
</feature>
<dbReference type="PANTHER" id="PTHR43228">
    <property type="entry name" value="TWO-COMPONENT RESPONSE REGULATOR"/>
    <property type="match status" value="1"/>
</dbReference>
<proteinExistence type="predicted"/>
<evidence type="ECO:0000313" key="4">
    <source>
        <dbReference type="Proteomes" id="UP000306808"/>
    </source>
</evidence>
<dbReference type="OrthoDB" id="9797341at2"/>